<proteinExistence type="predicted"/>
<reference evidence="2" key="1">
    <citation type="submission" date="2020-11" db="EMBL/GenBank/DDBJ databases">
        <authorList>
            <consortium name="DOE Joint Genome Institute"/>
            <person name="Ahrendt S."/>
            <person name="Riley R."/>
            <person name="Andreopoulos W."/>
            <person name="Labutti K."/>
            <person name="Pangilinan J."/>
            <person name="Ruiz-Duenas F.J."/>
            <person name="Barrasa J.M."/>
            <person name="Sanchez-Garcia M."/>
            <person name="Camarero S."/>
            <person name="Miyauchi S."/>
            <person name="Serrano A."/>
            <person name="Linde D."/>
            <person name="Babiker R."/>
            <person name="Drula E."/>
            <person name="Ayuso-Fernandez I."/>
            <person name="Pacheco R."/>
            <person name="Padilla G."/>
            <person name="Ferreira P."/>
            <person name="Barriuso J."/>
            <person name="Kellner H."/>
            <person name="Castanera R."/>
            <person name="Alfaro M."/>
            <person name="Ramirez L."/>
            <person name="Pisabarro A.G."/>
            <person name="Kuo A."/>
            <person name="Tritt A."/>
            <person name="Lipzen A."/>
            <person name="He G."/>
            <person name="Yan M."/>
            <person name="Ng V."/>
            <person name="Cullen D."/>
            <person name="Martin F."/>
            <person name="Rosso M.-N."/>
            <person name="Henrissat B."/>
            <person name="Hibbett D."/>
            <person name="Martinez A.T."/>
            <person name="Grigoriev I.V."/>
        </authorList>
    </citation>
    <scope>NUCLEOTIDE SEQUENCE</scope>
    <source>
        <strain evidence="2">MF-IS2</strain>
    </source>
</reference>
<evidence type="ECO:0000313" key="2">
    <source>
        <dbReference type="EMBL" id="KAF9442031.1"/>
    </source>
</evidence>
<comment type="caution">
    <text evidence="2">The sequence shown here is derived from an EMBL/GenBank/DDBJ whole genome shotgun (WGS) entry which is preliminary data.</text>
</comment>
<keyword evidence="3" id="KW-1185">Reference proteome</keyword>
<gene>
    <name evidence="2" type="ORF">P691DRAFT_516915</name>
</gene>
<protein>
    <submittedName>
        <fullName evidence="2">Uncharacterized protein</fullName>
    </submittedName>
</protein>
<organism evidence="2 3">
    <name type="scientific">Macrolepiota fuliginosa MF-IS2</name>
    <dbReference type="NCBI Taxonomy" id="1400762"/>
    <lineage>
        <taxon>Eukaryota</taxon>
        <taxon>Fungi</taxon>
        <taxon>Dikarya</taxon>
        <taxon>Basidiomycota</taxon>
        <taxon>Agaricomycotina</taxon>
        <taxon>Agaricomycetes</taxon>
        <taxon>Agaricomycetidae</taxon>
        <taxon>Agaricales</taxon>
        <taxon>Agaricineae</taxon>
        <taxon>Agaricaceae</taxon>
        <taxon>Macrolepiota</taxon>
    </lineage>
</organism>
<feature type="compositionally biased region" description="Basic and acidic residues" evidence="1">
    <location>
        <begin position="36"/>
        <end position="47"/>
    </location>
</feature>
<dbReference type="AlphaFoldDB" id="A0A9P5X239"/>
<accession>A0A9P5X239</accession>
<evidence type="ECO:0000313" key="3">
    <source>
        <dbReference type="Proteomes" id="UP000807342"/>
    </source>
</evidence>
<sequence>MTMMIGRLDIPQYRMMLMQLCTRSRMTSGHSGSIRRHSEPPCRNEQSWERPEIHCESGMNLLFHKANLCGFAQNGNMQISCDLQV</sequence>
<dbReference type="Proteomes" id="UP000807342">
    <property type="component" value="Unassembled WGS sequence"/>
</dbReference>
<feature type="region of interest" description="Disordered" evidence="1">
    <location>
        <begin position="27"/>
        <end position="47"/>
    </location>
</feature>
<name>A0A9P5X239_9AGAR</name>
<evidence type="ECO:0000256" key="1">
    <source>
        <dbReference type="SAM" id="MobiDB-lite"/>
    </source>
</evidence>
<dbReference type="EMBL" id="MU151721">
    <property type="protein sequence ID" value="KAF9442031.1"/>
    <property type="molecule type" value="Genomic_DNA"/>
</dbReference>